<dbReference type="Gene3D" id="1.10.3210.10">
    <property type="entry name" value="Hypothetical protein af1432"/>
    <property type="match status" value="1"/>
</dbReference>
<protein>
    <submittedName>
        <fullName evidence="3">EAL domain protein</fullName>
    </submittedName>
</protein>
<evidence type="ECO:0000259" key="1">
    <source>
        <dbReference type="PROSITE" id="PS50883"/>
    </source>
</evidence>
<dbReference type="PROSITE" id="PS51833">
    <property type="entry name" value="HDOD"/>
    <property type="match status" value="1"/>
</dbReference>
<dbReference type="InterPro" id="IPR013976">
    <property type="entry name" value="HDOD"/>
</dbReference>
<dbReference type="PROSITE" id="PS50883">
    <property type="entry name" value="EAL"/>
    <property type="match status" value="1"/>
</dbReference>
<evidence type="ECO:0000313" key="3">
    <source>
        <dbReference type="EMBL" id="QDU40382.1"/>
    </source>
</evidence>
<dbReference type="AlphaFoldDB" id="A0A517ZD43"/>
<proteinExistence type="predicted"/>
<dbReference type="SUPFAM" id="SSF109604">
    <property type="entry name" value="HD-domain/PDEase-like"/>
    <property type="match status" value="1"/>
</dbReference>
<organism evidence="3 4">
    <name type="scientific">Maioricimonas rarisocia</name>
    <dbReference type="NCBI Taxonomy" id="2528026"/>
    <lineage>
        <taxon>Bacteria</taxon>
        <taxon>Pseudomonadati</taxon>
        <taxon>Planctomycetota</taxon>
        <taxon>Planctomycetia</taxon>
        <taxon>Planctomycetales</taxon>
        <taxon>Planctomycetaceae</taxon>
        <taxon>Maioricimonas</taxon>
    </lineage>
</organism>
<dbReference type="InterPro" id="IPR035919">
    <property type="entry name" value="EAL_sf"/>
</dbReference>
<dbReference type="PIRSF" id="PIRSF003180">
    <property type="entry name" value="DiGMPpdiest_YuxH"/>
    <property type="match status" value="1"/>
</dbReference>
<dbReference type="SMART" id="SM00052">
    <property type="entry name" value="EAL"/>
    <property type="match status" value="1"/>
</dbReference>
<dbReference type="InterPro" id="IPR001633">
    <property type="entry name" value="EAL_dom"/>
</dbReference>
<feature type="domain" description="EAL" evidence="1">
    <location>
        <begin position="1"/>
        <end position="217"/>
    </location>
</feature>
<sequence length="414" mass="45317">MPATAQPLRDAQSNQALIGRQPIFDAHKQVVAYELLFRSSQKNAATVLDEDQATGDVLVNAFVEIGLEGLVGNKLAFINLTRRFIENEELIPDAPGQLVLEILETIVPDAALIQRVASLAERGFTIALDDWEEGSNLAPLLPMADIVKVELPAIAPEDLPRHVAELKKHNVRLLAEKLETSEEFEQCSRLGFDYFQGYFLSRPEIVAGKKIQPSQFAALKILSAASHPNVTLKELEEIVSSDPALSYKFLRFINSIHLGLRYKVSSIKQAISMLGINGVRRIVSLLTVAGMCQDKPTELMRMALIRGQMAMALAEKLKHEEAAAFFTAGLISLMDAILDTPLSEVLKKLPLERWVIDGIENGTGILGTVLASVKAYEEGKLDQIGIPGLDASDINDAYWAAVRTADELDSIAAP</sequence>
<name>A0A517ZD43_9PLAN</name>
<evidence type="ECO:0000313" key="4">
    <source>
        <dbReference type="Proteomes" id="UP000320496"/>
    </source>
</evidence>
<dbReference type="EMBL" id="CP036275">
    <property type="protein sequence ID" value="QDU40382.1"/>
    <property type="molecule type" value="Genomic_DNA"/>
</dbReference>
<dbReference type="SUPFAM" id="SSF141868">
    <property type="entry name" value="EAL domain-like"/>
    <property type="match status" value="1"/>
</dbReference>
<dbReference type="PANTHER" id="PTHR33525:SF4">
    <property type="entry name" value="CYCLIC DI-GMP PHOSPHODIESTERASE CDGJ"/>
    <property type="match status" value="1"/>
</dbReference>
<dbReference type="Pfam" id="PF00563">
    <property type="entry name" value="EAL"/>
    <property type="match status" value="1"/>
</dbReference>
<dbReference type="Gene3D" id="3.20.20.450">
    <property type="entry name" value="EAL domain"/>
    <property type="match status" value="1"/>
</dbReference>
<dbReference type="InterPro" id="IPR014408">
    <property type="entry name" value="dGMP_Pdiesterase_EAL/HD-GYP"/>
</dbReference>
<dbReference type="OrthoDB" id="9804751at2"/>
<feature type="domain" description="HDOD" evidence="2">
    <location>
        <begin position="211"/>
        <end position="400"/>
    </location>
</feature>
<dbReference type="Proteomes" id="UP000320496">
    <property type="component" value="Chromosome"/>
</dbReference>
<accession>A0A517ZD43</accession>
<dbReference type="PANTHER" id="PTHR33525">
    <property type="match status" value="1"/>
</dbReference>
<dbReference type="KEGG" id="mri:Mal4_47380"/>
<evidence type="ECO:0000259" key="2">
    <source>
        <dbReference type="PROSITE" id="PS51833"/>
    </source>
</evidence>
<dbReference type="RefSeq" id="WP_145371645.1">
    <property type="nucleotide sequence ID" value="NZ_CP036275.1"/>
</dbReference>
<gene>
    <name evidence="3" type="ORF">Mal4_47380</name>
</gene>
<dbReference type="InterPro" id="IPR052340">
    <property type="entry name" value="RNase_Y/CdgJ"/>
</dbReference>
<dbReference type="Pfam" id="PF08668">
    <property type="entry name" value="HDOD"/>
    <property type="match status" value="1"/>
</dbReference>
<keyword evidence="4" id="KW-1185">Reference proteome</keyword>
<reference evidence="3 4" key="1">
    <citation type="submission" date="2019-02" db="EMBL/GenBank/DDBJ databases">
        <title>Deep-cultivation of Planctomycetes and their phenomic and genomic characterization uncovers novel biology.</title>
        <authorList>
            <person name="Wiegand S."/>
            <person name="Jogler M."/>
            <person name="Boedeker C."/>
            <person name="Pinto D."/>
            <person name="Vollmers J."/>
            <person name="Rivas-Marin E."/>
            <person name="Kohn T."/>
            <person name="Peeters S.H."/>
            <person name="Heuer A."/>
            <person name="Rast P."/>
            <person name="Oberbeckmann S."/>
            <person name="Bunk B."/>
            <person name="Jeske O."/>
            <person name="Meyerdierks A."/>
            <person name="Storesund J.E."/>
            <person name="Kallscheuer N."/>
            <person name="Luecker S."/>
            <person name="Lage O.M."/>
            <person name="Pohl T."/>
            <person name="Merkel B.J."/>
            <person name="Hornburger P."/>
            <person name="Mueller R.-W."/>
            <person name="Bruemmer F."/>
            <person name="Labrenz M."/>
            <person name="Spormann A.M."/>
            <person name="Op den Camp H."/>
            <person name="Overmann J."/>
            <person name="Amann R."/>
            <person name="Jetten M.S.M."/>
            <person name="Mascher T."/>
            <person name="Medema M.H."/>
            <person name="Devos D.P."/>
            <person name="Kaster A.-K."/>
            <person name="Ovreas L."/>
            <person name="Rohde M."/>
            <person name="Galperin M.Y."/>
            <person name="Jogler C."/>
        </authorList>
    </citation>
    <scope>NUCLEOTIDE SEQUENCE [LARGE SCALE GENOMIC DNA]</scope>
    <source>
        <strain evidence="3 4">Mal4</strain>
    </source>
</reference>